<dbReference type="Proteomes" id="UP000248148">
    <property type="component" value="Unassembled WGS sequence"/>
</dbReference>
<name>A0A318TFC5_9BRAD</name>
<protein>
    <submittedName>
        <fullName evidence="1">AlpA family transcriptional regulator</fullName>
    </submittedName>
</protein>
<keyword evidence="2" id="KW-1185">Reference proteome</keyword>
<evidence type="ECO:0000313" key="1">
    <source>
        <dbReference type="EMBL" id="PYF02547.1"/>
    </source>
</evidence>
<dbReference type="AlphaFoldDB" id="A0A318TFC5"/>
<gene>
    <name evidence="1" type="ORF">BJ122_11146</name>
</gene>
<comment type="caution">
    <text evidence="1">The sequence shown here is derived from an EMBL/GenBank/DDBJ whole genome shotgun (WGS) entry which is preliminary data.</text>
</comment>
<evidence type="ECO:0000313" key="2">
    <source>
        <dbReference type="Proteomes" id="UP000248148"/>
    </source>
</evidence>
<dbReference type="RefSeq" id="WP_037267671.1">
    <property type="nucleotide sequence ID" value="NZ_QJTI01000011.1"/>
</dbReference>
<sequence>MARYAKANTLLTYLDISRSTLDRRVLNDPTFPRPIYVGRMRRFDLDEIDAWLASQPTTSPAANDNTRKADYAAA</sequence>
<dbReference type="EMBL" id="QJTI01000011">
    <property type="protein sequence ID" value="PYF02547.1"/>
    <property type="molecule type" value="Genomic_DNA"/>
</dbReference>
<reference evidence="1 2" key="1">
    <citation type="submission" date="2018-06" db="EMBL/GenBank/DDBJ databases">
        <title>Genomic Encyclopedia of Archaeal and Bacterial Type Strains, Phase II (KMG-II): from individual species to whole genera.</title>
        <authorList>
            <person name="Goeker M."/>
        </authorList>
    </citation>
    <scope>NUCLEOTIDE SEQUENCE [LARGE SCALE GENOMIC DNA]</scope>
    <source>
        <strain evidence="1 2">JCM 11668</strain>
    </source>
</reference>
<proteinExistence type="predicted"/>
<organism evidence="1 2">
    <name type="scientific">Rhodopseudomonas faecalis</name>
    <dbReference type="NCBI Taxonomy" id="99655"/>
    <lineage>
        <taxon>Bacteria</taxon>
        <taxon>Pseudomonadati</taxon>
        <taxon>Pseudomonadota</taxon>
        <taxon>Alphaproteobacteria</taxon>
        <taxon>Hyphomicrobiales</taxon>
        <taxon>Nitrobacteraceae</taxon>
        <taxon>Rhodopseudomonas</taxon>
    </lineage>
</organism>
<accession>A0A318TFC5</accession>
<dbReference type="OrthoDB" id="8091188at2"/>